<dbReference type="EMBL" id="BARW01007872">
    <property type="protein sequence ID" value="GAI77377.1"/>
    <property type="molecule type" value="Genomic_DNA"/>
</dbReference>
<dbReference type="PANTHER" id="PTHR30290">
    <property type="entry name" value="PERIPLASMIC BINDING COMPONENT OF ABC TRANSPORTER"/>
    <property type="match status" value="1"/>
</dbReference>
<organism evidence="2">
    <name type="scientific">marine sediment metagenome</name>
    <dbReference type="NCBI Taxonomy" id="412755"/>
    <lineage>
        <taxon>unclassified sequences</taxon>
        <taxon>metagenomes</taxon>
        <taxon>ecological metagenomes</taxon>
    </lineage>
</organism>
<evidence type="ECO:0000313" key="2">
    <source>
        <dbReference type="EMBL" id="GAI77377.1"/>
    </source>
</evidence>
<dbReference type="Pfam" id="PF00496">
    <property type="entry name" value="SBP_bac_5"/>
    <property type="match status" value="1"/>
</dbReference>
<dbReference type="GO" id="GO:0015833">
    <property type="term" value="P:peptide transport"/>
    <property type="evidence" value="ECO:0007669"/>
    <property type="project" value="TreeGrafter"/>
</dbReference>
<accession>X1R9G5</accession>
<dbReference type="Gene3D" id="3.10.105.10">
    <property type="entry name" value="Dipeptide-binding Protein, Domain 3"/>
    <property type="match status" value="1"/>
</dbReference>
<sequence length="187" mass="21748">MRNPYYWKVDPEGNQLPYIDRVTCDLVANTEMIHLKAFSGEIDFQCRRVGGADYTFLKENEDKGDYQVLDWQSGNGGILIWPNLTCKDLVLRKIFQDVRFRKALSLAINREEVNEFCYQGRFEPRQASFVSGSSYFSEEWEKAYAEYDPQRANAFLDEMGLTKRDKEGFRLRPDGKTLSLEVLNIDG</sequence>
<proteinExistence type="predicted"/>
<evidence type="ECO:0000259" key="1">
    <source>
        <dbReference type="Pfam" id="PF00496"/>
    </source>
</evidence>
<gene>
    <name evidence="2" type="ORF">S12H4_16293</name>
</gene>
<dbReference type="InterPro" id="IPR039424">
    <property type="entry name" value="SBP_5"/>
</dbReference>
<dbReference type="Gene3D" id="3.40.190.10">
    <property type="entry name" value="Periplasmic binding protein-like II"/>
    <property type="match status" value="1"/>
</dbReference>
<name>X1R9G5_9ZZZZ</name>
<dbReference type="PANTHER" id="PTHR30290:SF62">
    <property type="entry name" value="OLIGOPEPTIDE ABC TRANSPORTER, PERIPLASMIC OLIGOPEPTIDE-BINDING PROTEIN"/>
    <property type="match status" value="1"/>
</dbReference>
<dbReference type="SUPFAM" id="SSF53850">
    <property type="entry name" value="Periplasmic binding protein-like II"/>
    <property type="match status" value="1"/>
</dbReference>
<dbReference type="AlphaFoldDB" id="X1R9G5"/>
<dbReference type="InterPro" id="IPR000914">
    <property type="entry name" value="SBP_5_dom"/>
</dbReference>
<reference evidence="2" key="1">
    <citation type="journal article" date="2014" name="Front. Microbiol.">
        <title>High frequency of phylogenetically diverse reductive dehalogenase-homologous genes in deep subseafloor sedimentary metagenomes.</title>
        <authorList>
            <person name="Kawai M."/>
            <person name="Futagami T."/>
            <person name="Toyoda A."/>
            <person name="Takaki Y."/>
            <person name="Nishi S."/>
            <person name="Hori S."/>
            <person name="Arai W."/>
            <person name="Tsubouchi T."/>
            <person name="Morono Y."/>
            <person name="Uchiyama I."/>
            <person name="Ito T."/>
            <person name="Fujiyama A."/>
            <person name="Inagaki F."/>
            <person name="Takami H."/>
        </authorList>
    </citation>
    <scope>NUCLEOTIDE SEQUENCE</scope>
    <source>
        <strain evidence="2">Expedition CK06-06</strain>
    </source>
</reference>
<protein>
    <recommendedName>
        <fullName evidence="1">Solute-binding protein family 5 domain-containing protein</fullName>
    </recommendedName>
</protein>
<comment type="caution">
    <text evidence="2">The sequence shown here is derived from an EMBL/GenBank/DDBJ whole genome shotgun (WGS) entry which is preliminary data.</text>
</comment>
<feature type="domain" description="Solute-binding protein family 5" evidence="1">
    <location>
        <begin position="2"/>
        <end position="175"/>
    </location>
</feature>
<dbReference type="GO" id="GO:1904680">
    <property type="term" value="F:peptide transmembrane transporter activity"/>
    <property type="evidence" value="ECO:0007669"/>
    <property type="project" value="TreeGrafter"/>
</dbReference>